<feature type="compositionally biased region" description="Low complexity" evidence="1">
    <location>
        <begin position="392"/>
        <end position="405"/>
    </location>
</feature>
<dbReference type="HOGENOM" id="CLU_026929_4_0_1"/>
<dbReference type="RefSeq" id="XP_007780800.1">
    <property type="nucleotide sequence ID" value="XM_007782610.1"/>
</dbReference>
<dbReference type="STRING" id="1168221.R7YUF6"/>
<evidence type="ECO:0000256" key="1">
    <source>
        <dbReference type="SAM" id="MobiDB-lite"/>
    </source>
</evidence>
<gene>
    <name evidence="2" type="ORF">W97_04721</name>
</gene>
<dbReference type="OrthoDB" id="20105at2759"/>
<feature type="region of interest" description="Disordered" evidence="1">
    <location>
        <begin position="238"/>
        <end position="515"/>
    </location>
</feature>
<sequence>MLLTLSPPAKSEFKFKTPHDYSPPLSLSTLRSPPTTAGDPLRPLPGSASRTMGTPHRGLPPPAAMTLPDPSRGPSGSQQLPSSFGQMPAPPSQWQGAEESMRNWLMAKAEEEKRRQEEERTRQESLKLEQRKIEQTMLRDSMSGGVPPHLVPMIFAGIGGGNLANISIDWLQQYAAQLQAAQQQQVIVQAQSSPDSRRDQRMIGQPQPSVYSIGPQVSQQVAAAPVVLQVQPLAPPPQHAGAFSASSYSVGTMSPTSRARALQPPGQVGAPTSAPRPPPPHSQLPRLTTNDMHIQQPPSAPAVHSLQHSQSAHQQEHTASSPSIYFHHWVPPSSQAGSSSNPPATPSVKAKITHSSHLSGSHEFDSDYTSSPKKRKAQGAHQPAPQPTTQYTSPSFSQVSSSTSTPGRRGHARTRSDASTRGYDPGARPRSYHEPASGRAESVGRSERSSAEQHYQQQQQQRIDEERGGGDERGSGSARNPDPPTQRETRYSHFSHFSAGPDRNPAPGSPKREPR</sequence>
<proteinExistence type="predicted"/>
<feature type="compositionally biased region" description="Low complexity" evidence="1">
    <location>
        <begin position="22"/>
        <end position="36"/>
    </location>
</feature>
<feature type="compositionally biased region" description="Basic and acidic residues" evidence="1">
    <location>
        <begin position="108"/>
        <end position="127"/>
    </location>
</feature>
<keyword evidence="3" id="KW-1185">Reference proteome</keyword>
<feature type="region of interest" description="Disordered" evidence="1">
    <location>
        <begin position="1"/>
        <end position="127"/>
    </location>
</feature>
<feature type="compositionally biased region" description="Polar residues" evidence="1">
    <location>
        <begin position="244"/>
        <end position="257"/>
    </location>
</feature>
<feature type="region of interest" description="Disordered" evidence="1">
    <location>
        <begin position="189"/>
        <end position="211"/>
    </location>
</feature>
<protein>
    <submittedName>
        <fullName evidence="2">Uncharacterized protein</fullName>
    </submittedName>
</protein>
<feature type="compositionally biased region" description="Polar residues" evidence="1">
    <location>
        <begin position="332"/>
        <end position="342"/>
    </location>
</feature>
<accession>R7YUF6</accession>
<name>R7YUF6_CONA1</name>
<dbReference type="OMA" id="DGMKNWL"/>
<evidence type="ECO:0000313" key="3">
    <source>
        <dbReference type="Proteomes" id="UP000016924"/>
    </source>
</evidence>
<dbReference type="Proteomes" id="UP000016924">
    <property type="component" value="Unassembled WGS sequence"/>
</dbReference>
<evidence type="ECO:0000313" key="2">
    <source>
        <dbReference type="EMBL" id="EON65483.1"/>
    </source>
</evidence>
<dbReference type="GeneID" id="19902032"/>
<feature type="compositionally biased region" description="Polar residues" evidence="1">
    <location>
        <begin position="74"/>
        <end position="85"/>
    </location>
</feature>
<dbReference type="EMBL" id="JH767574">
    <property type="protein sequence ID" value="EON65483.1"/>
    <property type="molecule type" value="Genomic_DNA"/>
</dbReference>
<dbReference type="AlphaFoldDB" id="R7YUF6"/>
<organism evidence="2 3">
    <name type="scientific">Coniosporium apollinis (strain CBS 100218)</name>
    <name type="common">Rock-inhabiting black yeast</name>
    <dbReference type="NCBI Taxonomy" id="1168221"/>
    <lineage>
        <taxon>Eukaryota</taxon>
        <taxon>Fungi</taxon>
        <taxon>Dikarya</taxon>
        <taxon>Ascomycota</taxon>
        <taxon>Pezizomycotina</taxon>
        <taxon>Dothideomycetes</taxon>
        <taxon>Dothideomycetes incertae sedis</taxon>
        <taxon>Coniosporium</taxon>
    </lineage>
</organism>
<feature type="compositionally biased region" description="Basic and acidic residues" evidence="1">
    <location>
        <begin position="462"/>
        <end position="474"/>
    </location>
</feature>
<reference evidence="3" key="1">
    <citation type="submission" date="2012-06" db="EMBL/GenBank/DDBJ databases">
        <title>The genome sequence of Coniosporium apollinis CBS 100218.</title>
        <authorList>
            <consortium name="The Broad Institute Genome Sequencing Platform"/>
            <person name="Cuomo C."/>
            <person name="Gorbushina A."/>
            <person name="Noack S."/>
            <person name="Walker B."/>
            <person name="Young S.K."/>
            <person name="Zeng Q."/>
            <person name="Gargeya S."/>
            <person name="Fitzgerald M."/>
            <person name="Haas B."/>
            <person name="Abouelleil A."/>
            <person name="Alvarado L."/>
            <person name="Arachchi H.M."/>
            <person name="Berlin A.M."/>
            <person name="Chapman S.B."/>
            <person name="Goldberg J."/>
            <person name="Griggs A."/>
            <person name="Gujja S."/>
            <person name="Hansen M."/>
            <person name="Howarth C."/>
            <person name="Imamovic A."/>
            <person name="Larimer J."/>
            <person name="McCowan C."/>
            <person name="Montmayeur A."/>
            <person name="Murphy C."/>
            <person name="Neiman D."/>
            <person name="Pearson M."/>
            <person name="Priest M."/>
            <person name="Roberts A."/>
            <person name="Saif S."/>
            <person name="Shea T."/>
            <person name="Sisk P."/>
            <person name="Sykes S."/>
            <person name="Wortman J."/>
            <person name="Nusbaum C."/>
            <person name="Birren B."/>
        </authorList>
    </citation>
    <scope>NUCLEOTIDE SEQUENCE [LARGE SCALE GENOMIC DNA]</scope>
    <source>
        <strain evidence="3">CBS 100218</strain>
    </source>
</reference>
<feature type="compositionally biased region" description="Basic and acidic residues" evidence="1">
    <location>
        <begin position="442"/>
        <end position="451"/>
    </location>
</feature>
<dbReference type="eggNOG" id="ENOG502QSBU">
    <property type="taxonomic scope" value="Eukaryota"/>
</dbReference>
<feature type="compositionally biased region" description="Low complexity" evidence="1">
    <location>
        <begin position="304"/>
        <end position="321"/>
    </location>
</feature>